<reference evidence="2" key="1">
    <citation type="submission" date="2017-04" db="EMBL/GenBank/DDBJ databases">
        <title>Population genomics of picophytoplankton unveils novel chromosome hypervariability.</title>
        <authorList>
            <consortium name="DOE Joint Genome Institute"/>
            <person name="Blanc-Mathieu R."/>
            <person name="Krasovec M."/>
            <person name="Hebrard M."/>
            <person name="Yau S."/>
            <person name="Desgranges E."/>
            <person name="Martin J."/>
            <person name="Schackwitz W."/>
            <person name="Kuo A."/>
            <person name="Salin G."/>
            <person name="Donnadieu C."/>
            <person name="Desdevises Y."/>
            <person name="Sanchez-Ferandin S."/>
            <person name="Moreau H."/>
            <person name="Rivals E."/>
            <person name="Grigoriev I.V."/>
            <person name="Grimsley N."/>
            <person name="Eyre-Walker A."/>
            <person name="Piganeau G."/>
        </authorList>
    </citation>
    <scope>NUCLEOTIDE SEQUENCE [LARGE SCALE GENOMIC DNA]</scope>
    <source>
        <strain evidence="2">RCC 1115</strain>
    </source>
</reference>
<feature type="region of interest" description="Disordered" evidence="1">
    <location>
        <begin position="223"/>
        <end position="262"/>
    </location>
</feature>
<evidence type="ECO:0000313" key="2">
    <source>
        <dbReference type="EMBL" id="OUS45867.1"/>
    </source>
</evidence>
<feature type="compositionally biased region" description="Low complexity" evidence="1">
    <location>
        <begin position="145"/>
        <end position="157"/>
    </location>
</feature>
<feature type="compositionally biased region" description="Low complexity" evidence="1">
    <location>
        <begin position="227"/>
        <end position="251"/>
    </location>
</feature>
<sequence length="262" mass="27205">RALPRRRATNTRRHRTPVDAGSDASETRVVKIPLSTATSYAFASTHTRKNAASCGVIDGDLPPSPNARARALPSASANVRPSTAFARPRHHASDAYRHVCATSHGCAASTSSSVPSPSASIASAPVVIARIARSTNAESSRARVSSSTFTSPSTTSFDAIDRAYPPSTACANPHPASSPIASSTARQNESSSTDRRTNASTTALFCASRFSHADASTLDRPRLAPVRRATSYAARASRAASSSAIAASSRAASRDGRSIGDR</sequence>
<feature type="compositionally biased region" description="Polar residues" evidence="1">
    <location>
        <begin position="179"/>
        <end position="191"/>
    </location>
</feature>
<accession>A0A1Y5IB50</accession>
<gene>
    <name evidence="2" type="ORF">BE221DRAFT_75978</name>
</gene>
<protein>
    <submittedName>
        <fullName evidence="2">Uncharacterized protein</fullName>
    </submittedName>
</protein>
<dbReference type="EMBL" id="KZ155785">
    <property type="protein sequence ID" value="OUS45867.1"/>
    <property type="molecule type" value="Genomic_DNA"/>
</dbReference>
<dbReference type="AlphaFoldDB" id="A0A1Y5IB50"/>
<feature type="non-terminal residue" evidence="2">
    <location>
        <position position="1"/>
    </location>
</feature>
<evidence type="ECO:0000256" key="1">
    <source>
        <dbReference type="SAM" id="MobiDB-lite"/>
    </source>
</evidence>
<name>A0A1Y5IB50_OSTTA</name>
<feature type="compositionally biased region" description="Basic and acidic residues" evidence="1">
    <location>
        <begin position="252"/>
        <end position="262"/>
    </location>
</feature>
<feature type="region of interest" description="Disordered" evidence="1">
    <location>
        <begin position="135"/>
        <end position="198"/>
    </location>
</feature>
<organism evidence="2">
    <name type="scientific">Ostreococcus tauri</name>
    <name type="common">Marine green alga</name>
    <dbReference type="NCBI Taxonomy" id="70448"/>
    <lineage>
        <taxon>Eukaryota</taxon>
        <taxon>Viridiplantae</taxon>
        <taxon>Chlorophyta</taxon>
        <taxon>Mamiellophyceae</taxon>
        <taxon>Mamiellales</taxon>
        <taxon>Bathycoccaceae</taxon>
        <taxon>Ostreococcus</taxon>
    </lineage>
</organism>
<feature type="compositionally biased region" description="Basic residues" evidence="1">
    <location>
        <begin position="1"/>
        <end position="15"/>
    </location>
</feature>
<feature type="region of interest" description="Disordered" evidence="1">
    <location>
        <begin position="1"/>
        <end position="25"/>
    </location>
</feature>
<dbReference type="Proteomes" id="UP000195557">
    <property type="component" value="Unassembled WGS sequence"/>
</dbReference>
<proteinExistence type="predicted"/>
<feature type="compositionally biased region" description="Polar residues" evidence="1">
    <location>
        <begin position="135"/>
        <end position="144"/>
    </location>
</feature>